<accession>A0A6A5W5Z6</accession>
<dbReference type="PANTHER" id="PTHR37540:SF5">
    <property type="entry name" value="TRANSCRIPTION FACTOR DOMAIN-CONTAINING PROTEIN"/>
    <property type="match status" value="1"/>
</dbReference>
<reference evidence="1" key="1">
    <citation type="journal article" date="2020" name="Stud. Mycol.">
        <title>101 Dothideomycetes genomes: a test case for predicting lifestyles and emergence of pathogens.</title>
        <authorList>
            <person name="Haridas S."/>
            <person name="Albert R."/>
            <person name="Binder M."/>
            <person name="Bloem J."/>
            <person name="Labutti K."/>
            <person name="Salamov A."/>
            <person name="Andreopoulos B."/>
            <person name="Baker S."/>
            <person name="Barry K."/>
            <person name="Bills G."/>
            <person name="Bluhm B."/>
            <person name="Cannon C."/>
            <person name="Castanera R."/>
            <person name="Culley D."/>
            <person name="Daum C."/>
            <person name="Ezra D."/>
            <person name="Gonzalez J."/>
            <person name="Henrissat B."/>
            <person name="Kuo A."/>
            <person name="Liang C."/>
            <person name="Lipzen A."/>
            <person name="Lutzoni F."/>
            <person name="Magnuson J."/>
            <person name="Mondo S."/>
            <person name="Nolan M."/>
            <person name="Ohm R."/>
            <person name="Pangilinan J."/>
            <person name="Park H.-J."/>
            <person name="Ramirez L."/>
            <person name="Alfaro M."/>
            <person name="Sun H."/>
            <person name="Tritt A."/>
            <person name="Yoshinaga Y."/>
            <person name="Zwiers L.-H."/>
            <person name="Turgeon B."/>
            <person name="Goodwin S."/>
            <person name="Spatafora J."/>
            <person name="Crous P."/>
            <person name="Grigoriev I."/>
        </authorList>
    </citation>
    <scope>NUCLEOTIDE SEQUENCE</scope>
    <source>
        <strain evidence="1">CBS 123094</strain>
    </source>
</reference>
<dbReference type="AlphaFoldDB" id="A0A6A5W5Z6"/>
<dbReference type="Proteomes" id="UP000799779">
    <property type="component" value="Unassembled WGS sequence"/>
</dbReference>
<protein>
    <submittedName>
        <fullName evidence="1">Uncharacterized protein</fullName>
    </submittedName>
</protein>
<dbReference type="PANTHER" id="PTHR37540">
    <property type="entry name" value="TRANSCRIPTION FACTOR (ACR-2), PUTATIVE-RELATED-RELATED"/>
    <property type="match status" value="1"/>
</dbReference>
<dbReference type="Pfam" id="PF11951">
    <property type="entry name" value="Fungal_trans_2"/>
    <property type="match status" value="1"/>
</dbReference>
<evidence type="ECO:0000313" key="1">
    <source>
        <dbReference type="EMBL" id="KAF1996354.1"/>
    </source>
</evidence>
<name>A0A6A5W5Z6_9PLEO</name>
<sequence>MRGFPGDDHHYFKGRVLHFINIAMADPETAVSEENISSVASQCMYENIRGSDIIGAHLKGLRQMIDMRGGINNLSSDQGCLGEISILQDAIHACCSNVSPFMIDITDPVLREVRSLGPEQFYPQSPLRIVNDVGLFRPHTELESSVEILKDAFDGFEMLCLEVFDPTKAAEDEEISRFRRDKSFSRLRPSSVTFGNELPSSALEKAEEAIRLAARIHFRAVALRMPHDDEVNVEDMTRLHTVLRNMDMQFWKVAHYVYLWILLTGGAASHGHPDQRPYFVSEQMRLGLSIGLLDWRSFKQTLGNFLWLQQFLRREKSVQPTGFVVGST</sequence>
<dbReference type="InterPro" id="IPR021858">
    <property type="entry name" value="Fun_TF"/>
</dbReference>
<dbReference type="EMBL" id="ML977626">
    <property type="protein sequence ID" value="KAF1996354.1"/>
    <property type="molecule type" value="Genomic_DNA"/>
</dbReference>
<keyword evidence="2" id="KW-1185">Reference proteome</keyword>
<evidence type="ECO:0000313" key="2">
    <source>
        <dbReference type="Proteomes" id="UP000799779"/>
    </source>
</evidence>
<dbReference type="OrthoDB" id="4159781at2759"/>
<proteinExistence type="predicted"/>
<organism evidence="1 2">
    <name type="scientific">Amniculicola lignicola CBS 123094</name>
    <dbReference type="NCBI Taxonomy" id="1392246"/>
    <lineage>
        <taxon>Eukaryota</taxon>
        <taxon>Fungi</taxon>
        <taxon>Dikarya</taxon>
        <taxon>Ascomycota</taxon>
        <taxon>Pezizomycotina</taxon>
        <taxon>Dothideomycetes</taxon>
        <taxon>Pleosporomycetidae</taxon>
        <taxon>Pleosporales</taxon>
        <taxon>Amniculicolaceae</taxon>
        <taxon>Amniculicola</taxon>
    </lineage>
</organism>
<gene>
    <name evidence="1" type="ORF">P154DRAFT_321462</name>
</gene>